<proteinExistence type="predicted"/>
<dbReference type="Gene3D" id="1.10.287.1490">
    <property type="match status" value="1"/>
</dbReference>
<evidence type="ECO:0008006" key="5">
    <source>
        <dbReference type="Google" id="ProtNLM"/>
    </source>
</evidence>
<accession>A0A4S4NAP5</accession>
<organism evidence="3 4">
    <name type="scientific">Neolewinella litorea</name>
    <dbReference type="NCBI Taxonomy" id="2562452"/>
    <lineage>
        <taxon>Bacteria</taxon>
        <taxon>Pseudomonadati</taxon>
        <taxon>Bacteroidota</taxon>
        <taxon>Saprospiria</taxon>
        <taxon>Saprospirales</taxon>
        <taxon>Lewinellaceae</taxon>
        <taxon>Neolewinella</taxon>
    </lineage>
</organism>
<keyword evidence="1" id="KW-0175">Coiled coil</keyword>
<sequence>MQLINDFVEYLATLTTQYLLIFAILGLLLFTLGLLVGWLIQRRQTGRLRHQLRQSDKEKDSLQHRLTSTDEEQKSLARELVSITSEKDEILVQQREFRKNLDGISNELRKLRASNEQLNATNQSYASTIEDLNDQIIGLKTRNEQLLRGDAGAGERREAGAGGNPELEQRLRALEDRVARLSPDQPEPVVDLGKPTHEVRIGESYREVNQRRDDLTRIRTIGPFNQSKLYEAGVYTFEQIADWDDEDLESYAARIGYVAQLMREEDWIGQARKLADDRQRHPEQPAEPRHPEGLRAVEGIGPEIETVLKEAGIHDLTTLAETPVDELEAMLQQAGSRFAMHDPGSWPRQAALAAAGKWDDLQRLQVELHAGK</sequence>
<comment type="caution">
    <text evidence="3">The sequence shown here is derived from an EMBL/GenBank/DDBJ whole genome shotgun (WGS) entry which is preliminary data.</text>
</comment>
<keyword evidence="2" id="KW-0812">Transmembrane</keyword>
<reference evidence="3 4" key="1">
    <citation type="submission" date="2019-04" db="EMBL/GenBank/DDBJ databases">
        <title>Lewinella litorea sp. nov., isolated from a marine sand.</title>
        <authorList>
            <person name="Yoon J.-H."/>
        </authorList>
    </citation>
    <scope>NUCLEOTIDE SEQUENCE [LARGE SCALE GENOMIC DNA]</scope>
    <source>
        <strain evidence="3 4">HSMS-39</strain>
    </source>
</reference>
<evidence type="ECO:0000256" key="1">
    <source>
        <dbReference type="SAM" id="Coils"/>
    </source>
</evidence>
<evidence type="ECO:0000256" key="2">
    <source>
        <dbReference type="SAM" id="Phobius"/>
    </source>
</evidence>
<gene>
    <name evidence="3" type="ORF">E4021_15185</name>
</gene>
<protein>
    <recommendedName>
        <fullName evidence="5">DUF4332 domain-containing protein</fullName>
    </recommendedName>
</protein>
<keyword evidence="2" id="KW-1133">Transmembrane helix</keyword>
<feature type="transmembrane region" description="Helical" evidence="2">
    <location>
        <begin position="20"/>
        <end position="40"/>
    </location>
</feature>
<evidence type="ECO:0000313" key="3">
    <source>
        <dbReference type="EMBL" id="THH36426.1"/>
    </source>
</evidence>
<dbReference type="Gene3D" id="1.10.150.20">
    <property type="entry name" value="5' to 3' exonuclease, C-terminal subdomain"/>
    <property type="match status" value="2"/>
</dbReference>
<keyword evidence="2" id="KW-0472">Membrane</keyword>
<dbReference type="EMBL" id="SRSF01000009">
    <property type="protein sequence ID" value="THH36426.1"/>
    <property type="molecule type" value="Genomic_DNA"/>
</dbReference>
<evidence type="ECO:0000313" key="4">
    <source>
        <dbReference type="Proteomes" id="UP000308528"/>
    </source>
</evidence>
<name>A0A4S4NAP5_9BACT</name>
<dbReference type="RefSeq" id="WP_136460229.1">
    <property type="nucleotide sequence ID" value="NZ_SRSF01000009.1"/>
</dbReference>
<dbReference type="OrthoDB" id="9807941at2"/>
<keyword evidence="4" id="KW-1185">Reference proteome</keyword>
<dbReference type="AlphaFoldDB" id="A0A4S4NAP5"/>
<feature type="coiled-coil region" evidence="1">
    <location>
        <begin position="52"/>
        <end position="149"/>
    </location>
</feature>
<dbReference type="Proteomes" id="UP000308528">
    <property type="component" value="Unassembled WGS sequence"/>
</dbReference>